<gene>
    <name evidence="1" type="ORF">BU25DRAFT_470290</name>
</gene>
<keyword evidence="2" id="KW-1185">Reference proteome</keyword>
<protein>
    <submittedName>
        <fullName evidence="1">Uncharacterized protein</fullName>
    </submittedName>
</protein>
<evidence type="ECO:0000313" key="2">
    <source>
        <dbReference type="Proteomes" id="UP000799754"/>
    </source>
</evidence>
<proteinExistence type="predicted"/>
<evidence type="ECO:0000313" key="1">
    <source>
        <dbReference type="EMBL" id="KAF2632546.1"/>
    </source>
</evidence>
<accession>A0ACB6SEG8</accession>
<sequence>MVEMKANDHAVALWDDILYENDLGRGRSLLLTRQQKELIIQIATSSCDAREKEPWQGIADGDFKEVVPEMSITTFENIMYEAGYTHRAPGWKPSLTDT</sequence>
<dbReference type="Proteomes" id="UP000799754">
    <property type="component" value="Unassembled WGS sequence"/>
</dbReference>
<dbReference type="EMBL" id="MU006702">
    <property type="protein sequence ID" value="KAF2632546.1"/>
    <property type="molecule type" value="Genomic_DNA"/>
</dbReference>
<organism evidence="1 2">
    <name type="scientific">Macroventuria anomochaeta</name>
    <dbReference type="NCBI Taxonomy" id="301207"/>
    <lineage>
        <taxon>Eukaryota</taxon>
        <taxon>Fungi</taxon>
        <taxon>Dikarya</taxon>
        <taxon>Ascomycota</taxon>
        <taxon>Pezizomycotina</taxon>
        <taxon>Dothideomycetes</taxon>
        <taxon>Pleosporomycetidae</taxon>
        <taxon>Pleosporales</taxon>
        <taxon>Pleosporineae</taxon>
        <taxon>Didymellaceae</taxon>
        <taxon>Macroventuria</taxon>
    </lineage>
</organism>
<name>A0ACB6SEG8_9PLEO</name>
<reference evidence="1" key="1">
    <citation type="journal article" date="2020" name="Stud. Mycol.">
        <title>101 Dothideomycetes genomes: a test case for predicting lifestyles and emergence of pathogens.</title>
        <authorList>
            <person name="Haridas S."/>
            <person name="Albert R."/>
            <person name="Binder M."/>
            <person name="Bloem J."/>
            <person name="Labutti K."/>
            <person name="Salamov A."/>
            <person name="Andreopoulos B."/>
            <person name="Baker S."/>
            <person name="Barry K."/>
            <person name="Bills G."/>
            <person name="Bluhm B."/>
            <person name="Cannon C."/>
            <person name="Castanera R."/>
            <person name="Culley D."/>
            <person name="Daum C."/>
            <person name="Ezra D."/>
            <person name="Gonzalez J."/>
            <person name="Henrissat B."/>
            <person name="Kuo A."/>
            <person name="Liang C."/>
            <person name="Lipzen A."/>
            <person name="Lutzoni F."/>
            <person name="Magnuson J."/>
            <person name="Mondo S."/>
            <person name="Nolan M."/>
            <person name="Ohm R."/>
            <person name="Pangilinan J."/>
            <person name="Park H.-J."/>
            <person name="Ramirez L."/>
            <person name="Alfaro M."/>
            <person name="Sun H."/>
            <person name="Tritt A."/>
            <person name="Yoshinaga Y."/>
            <person name="Zwiers L.-H."/>
            <person name="Turgeon B."/>
            <person name="Goodwin S."/>
            <person name="Spatafora J."/>
            <person name="Crous P."/>
            <person name="Grigoriev I."/>
        </authorList>
    </citation>
    <scope>NUCLEOTIDE SEQUENCE</scope>
    <source>
        <strain evidence="1">CBS 525.71</strain>
    </source>
</reference>
<comment type="caution">
    <text evidence="1">The sequence shown here is derived from an EMBL/GenBank/DDBJ whole genome shotgun (WGS) entry which is preliminary data.</text>
</comment>